<reference evidence="2" key="1">
    <citation type="submission" date="2020-03" db="EMBL/GenBank/DDBJ databases">
        <title>The deep terrestrial virosphere.</title>
        <authorList>
            <person name="Holmfeldt K."/>
            <person name="Nilsson E."/>
            <person name="Simone D."/>
            <person name="Lopez-Fernandez M."/>
            <person name="Wu X."/>
            <person name="de Brujin I."/>
            <person name="Lundin D."/>
            <person name="Andersson A."/>
            <person name="Bertilsson S."/>
            <person name="Dopson M."/>
        </authorList>
    </citation>
    <scope>NUCLEOTIDE SEQUENCE</scope>
    <source>
        <strain evidence="2">MM415A01947</strain>
    </source>
</reference>
<feature type="region of interest" description="Disordered" evidence="1">
    <location>
        <begin position="1"/>
        <end position="22"/>
    </location>
</feature>
<evidence type="ECO:0000313" key="2">
    <source>
        <dbReference type="EMBL" id="QJA74713.1"/>
    </source>
</evidence>
<gene>
    <name evidence="2" type="ORF">MM415A01947_0007</name>
</gene>
<protein>
    <recommendedName>
        <fullName evidence="3">Portal protein</fullName>
    </recommendedName>
</protein>
<organism evidence="2">
    <name type="scientific">viral metagenome</name>
    <dbReference type="NCBI Taxonomy" id="1070528"/>
    <lineage>
        <taxon>unclassified sequences</taxon>
        <taxon>metagenomes</taxon>
        <taxon>organismal metagenomes</taxon>
    </lineage>
</organism>
<sequence>MQKLEEKVESPGSYTPKSDSEEADVVVYLKKRVEELKDERQLNSLVNNTRSIEDILKEVDREYEPHLLGTSAGPRGKRVVTDESLGLAGRMVTIGEDNWQSNQATPDFYVKVNTALAALIDQNPEAVFEPTSKKYEKNTVLAQANWKQSWYTSGGKRALKDGILNMARYGIGIWCTKPKIDIREKEVRVEYNPDDSSKDVYEKKKITRYNGLARFSLNPWDVWISGSARTGDPDSVGDWYYEKEYTKEAFEQEFPEETFKNAKYAVMGVRVEGRVGVDKKDRIRVGYYENDRKDLYCVWLPEQNIPLYFSPLPNDEGKLSLWFAQWSPRSDKSIYGIGLYEILRGDNILYDRLLNMTLDQVTLSIYKSFFHRGSDSLGDGGDGTLRITPGVGQQVSDPSMIKWLDVPGPGQDAWRSLQFIQDKRDINSGVPQQLAGKFSGKTLGQDLQAKEAALERMKLPLDYLLDALEHEAYLTLSWLAQILSTPETIEYTGLEELQGALDEAGLDESEIKEYFAVLNNPQQGQELFSQDVTPQEGVDEMGLPLPPDVKNYANVFPETILNIDQDDRDTLFESNQRKFYRFGLHLPTKKLNWKGMIKIIPQSIMSPSKELTRRLDLDLFNLIYPSIQAMLQSPQFIPILTQPIKQIIKAFDKSVKDWLDEDKLTELYEQSKKPTKDAGSDVRPSLSLQFSDLSDIDLKTGMPKKMNKAQKEVLKQFFGIEIREDLFTPRGAAGGQGAAANGQPPQGGQGQPQQGGPLPPEFSTKSGIEAPQVADIGQAPTQLSGAVEAANRI</sequence>
<proteinExistence type="predicted"/>
<feature type="region of interest" description="Disordered" evidence="1">
    <location>
        <begin position="729"/>
        <end position="793"/>
    </location>
</feature>
<evidence type="ECO:0000256" key="1">
    <source>
        <dbReference type="SAM" id="MobiDB-lite"/>
    </source>
</evidence>
<name>A0A6M3JXD4_9ZZZZ</name>
<accession>A0A6M3JXD4</accession>
<dbReference type="AlphaFoldDB" id="A0A6M3JXD4"/>
<evidence type="ECO:0008006" key="3">
    <source>
        <dbReference type="Google" id="ProtNLM"/>
    </source>
</evidence>
<dbReference type="EMBL" id="MT142116">
    <property type="protein sequence ID" value="QJA74713.1"/>
    <property type="molecule type" value="Genomic_DNA"/>
</dbReference>